<dbReference type="EMBL" id="MU069601">
    <property type="protein sequence ID" value="KAF5837837.1"/>
    <property type="molecule type" value="Genomic_DNA"/>
</dbReference>
<dbReference type="InterPro" id="IPR002302">
    <property type="entry name" value="Leu-tRNA-ligase"/>
</dbReference>
<evidence type="ECO:0000256" key="4">
    <source>
        <dbReference type="ARBA" id="ARBA00022741"/>
    </source>
</evidence>
<dbReference type="Pfam" id="PF00133">
    <property type="entry name" value="tRNA-synt_1"/>
    <property type="match status" value="2"/>
</dbReference>
<dbReference type="Pfam" id="PF08264">
    <property type="entry name" value="Anticodon_1"/>
    <property type="match status" value="1"/>
</dbReference>
<gene>
    <name evidence="12" type="ORF">DUNSADRAFT_3800</name>
</gene>
<dbReference type="PRINTS" id="PR00985">
    <property type="entry name" value="TRNASYNTHLEU"/>
</dbReference>
<evidence type="ECO:0000259" key="10">
    <source>
        <dbReference type="Pfam" id="PF08264"/>
    </source>
</evidence>
<feature type="domain" description="Methionyl/Valyl/Leucyl/Isoleucyl-tRNA synthetase anticodon-binding" evidence="10">
    <location>
        <begin position="585"/>
        <end position="686"/>
    </location>
</feature>
<dbReference type="SUPFAM" id="SSF47323">
    <property type="entry name" value="Anticodon-binding domain of a subclass of class I aminoacyl-tRNA synthetases"/>
    <property type="match status" value="1"/>
</dbReference>
<keyword evidence="5" id="KW-0067">ATP-binding</keyword>
<evidence type="ECO:0000256" key="2">
    <source>
        <dbReference type="ARBA" id="ARBA00013164"/>
    </source>
</evidence>
<dbReference type="InterPro" id="IPR014729">
    <property type="entry name" value="Rossmann-like_a/b/a_fold"/>
</dbReference>
<evidence type="ECO:0000259" key="11">
    <source>
        <dbReference type="Pfam" id="PF13603"/>
    </source>
</evidence>
<evidence type="ECO:0000256" key="6">
    <source>
        <dbReference type="ARBA" id="ARBA00022917"/>
    </source>
</evidence>
<feature type="domain" description="Leucyl-tRNA synthetase editing" evidence="11">
    <location>
        <begin position="159"/>
        <end position="289"/>
    </location>
</feature>
<keyword evidence="7" id="KW-0030">Aminoacyl-tRNA synthetase</keyword>
<evidence type="ECO:0000256" key="7">
    <source>
        <dbReference type="ARBA" id="ARBA00023146"/>
    </source>
</evidence>
<keyword evidence="3" id="KW-0436">Ligase</keyword>
<evidence type="ECO:0000256" key="8">
    <source>
        <dbReference type="ARBA" id="ARBA00047469"/>
    </source>
</evidence>
<dbReference type="InterPro" id="IPR002300">
    <property type="entry name" value="aa-tRNA-synth_Ia"/>
</dbReference>
<feature type="domain" description="Aminoacyl-tRNA synthetase class Ia" evidence="9">
    <location>
        <begin position="34"/>
        <end position="155"/>
    </location>
</feature>
<name>A0ABQ7GT95_DUNSA</name>
<keyword evidence="6" id="KW-0648">Protein biosynthesis</keyword>
<evidence type="ECO:0000256" key="3">
    <source>
        <dbReference type="ARBA" id="ARBA00022598"/>
    </source>
</evidence>
<proteinExistence type="inferred from homology"/>
<dbReference type="PANTHER" id="PTHR43740">
    <property type="entry name" value="LEUCYL-TRNA SYNTHETASE"/>
    <property type="match status" value="1"/>
</dbReference>
<dbReference type="InterPro" id="IPR009080">
    <property type="entry name" value="tRNAsynth_Ia_anticodon-bd"/>
</dbReference>
<dbReference type="CDD" id="cd00812">
    <property type="entry name" value="LeuRS_core"/>
    <property type="match status" value="1"/>
</dbReference>
<keyword evidence="4" id="KW-0547">Nucleotide-binding</keyword>
<dbReference type="PANTHER" id="PTHR43740:SF2">
    <property type="entry name" value="LEUCINE--TRNA LIGASE, MITOCHONDRIAL"/>
    <property type="match status" value="1"/>
</dbReference>
<comment type="similarity">
    <text evidence="1">Belongs to the class-I aminoacyl-tRNA synthetase family.</text>
</comment>
<comment type="caution">
    <text evidence="12">The sequence shown here is derived from an EMBL/GenBank/DDBJ whole genome shotgun (WGS) entry which is preliminary data.</text>
</comment>
<organism evidence="12 13">
    <name type="scientific">Dunaliella salina</name>
    <name type="common">Green alga</name>
    <name type="synonym">Protococcus salinus</name>
    <dbReference type="NCBI Taxonomy" id="3046"/>
    <lineage>
        <taxon>Eukaryota</taxon>
        <taxon>Viridiplantae</taxon>
        <taxon>Chlorophyta</taxon>
        <taxon>core chlorophytes</taxon>
        <taxon>Chlorophyceae</taxon>
        <taxon>CS clade</taxon>
        <taxon>Chlamydomonadales</taxon>
        <taxon>Dunaliellaceae</taxon>
        <taxon>Dunaliella</taxon>
    </lineage>
</organism>
<dbReference type="Proteomes" id="UP000815325">
    <property type="component" value="Unassembled WGS sequence"/>
</dbReference>
<dbReference type="Pfam" id="PF13603">
    <property type="entry name" value="tRNA-synt_1_2"/>
    <property type="match status" value="1"/>
</dbReference>
<evidence type="ECO:0000313" key="13">
    <source>
        <dbReference type="Proteomes" id="UP000815325"/>
    </source>
</evidence>
<feature type="domain" description="Aminoacyl-tRNA synthetase class Ia" evidence="9">
    <location>
        <begin position="514"/>
        <end position="547"/>
    </location>
</feature>
<comment type="catalytic activity">
    <reaction evidence="8">
        <text>tRNA(Leu) + L-leucine + ATP = L-leucyl-tRNA(Leu) + AMP + diphosphate</text>
        <dbReference type="Rhea" id="RHEA:11688"/>
        <dbReference type="Rhea" id="RHEA-COMP:9613"/>
        <dbReference type="Rhea" id="RHEA-COMP:9622"/>
        <dbReference type="ChEBI" id="CHEBI:30616"/>
        <dbReference type="ChEBI" id="CHEBI:33019"/>
        <dbReference type="ChEBI" id="CHEBI:57427"/>
        <dbReference type="ChEBI" id="CHEBI:78442"/>
        <dbReference type="ChEBI" id="CHEBI:78494"/>
        <dbReference type="ChEBI" id="CHEBI:456215"/>
        <dbReference type="EC" id="6.1.1.4"/>
    </reaction>
</comment>
<evidence type="ECO:0000259" key="9">
    <source>
        <dbReference type="Pfam" id="PF00133"/>
    </source>
</evidence>
<dbReference type="Gene3D" id="3.40.50.620">
    <property type="entry name" value="HUPs"/>
    <property type="match status" value="2"/>
</dbReference>
<dbReference type="SUPFAM" id="SSF52374">
    <property type="entry name" value="Nucleotidylyl transferase"/>
    <property type="match status" value="1"/>
</dbReference>
<reference evidence="12" key="1">
    <citation type="submission" date="2017-08" db="EMBL/GenBank/DDBJ databases">
        <authorList>
            <person name="Polle J.E."/>
            <person name="Barry K."/>
            <person name="Cushman J."/>
            <person name="Schmutz J."/>
            <person name="Tran D."/>
            <person name="Hathwaick L.T."/>
            <person name="Yim W.C."/>
            <person name="Jenkins J."/>
            <person name="Mckie-Krisberg Z.M."/>
            <person name="Prochnik S."/>
            <person name="Lindquist E."/>
            <person name="Dockter R.B."/>
            <person name="Adam C."/>
            <person name="Molina H."/>
            <person name="Bunkerborg J."/>
            <person name="Jin E."/>
            <person name="Buchheim M."/>
            <person name="Magnuson J."/>
        </authorList>
    </citation>
    <scope>NUCLEOTIDE SEQUENCE</scope>
    <source>
        <strain evidence="12">CCAP 19/18</strain>
    </source>
</reference>
<dbReference type="SUPFAM" id="SSF50677">
    <property type="entry name" value="ValRS/IleRS/LeuRS editing domain"/>
    <property type="match status" value="1"/>
</dbReference>
<keyword evidence="13" id="KW-1185">Reference proteome</keyword>
<dbReference type="InterPro" id="IPR025709">
    <property type="entry name" value="Leu_tRNA-synth_edit"/>
</dbReference>
<protein>
    <recommendedName>
        <fullName evidence="2">leucine--tRNA ligase</fullName>
        <ecNumber evidence="2">6.1.1.4</ecNumber>
    </recommendedName>
</protein>
<evidence type="ECO:0000256" key="5">
    <source>
        <dbReference type="ARBA" id="ARBA00022840"/>
    </source>
</evidence>
<sequence length="727" mass="80944">MLGFNVLHPMGWDAFGLPAEQYAIQTGTHPRLTTERNIERFRQQLQMLGFSYDWEREVATTDPGYIKWTQWIFLKLFEMGLAYQAEVPVNWCPALGTVLANEEVIDGKSERGDHPVVRMPMKQWVLRITAYADRLLQDLEDLDWSDSIKDMQRNWIGRSEIAAYVEAAGRKSDFERTELAKDKTGVFTGSYAVNPANGQEVPIWVADYVLGGYGSGAVMAVPAHDARDFEFAQKFGIAPVQVVSPSDGSQAQLPFTETGVASNSCSSTSGLDINGLATPEAKSKVIAWLEETGAGKKQVNYKLRDWLFARQRYWGEPFPLIYPEGSETAVPLPESSLPLELPETEEFKPSGTLESPLATIPSWLNTTDPATGKPARRETSTMPQWAGSCWYYLRFIDPSNTDRMIDPVKEKYWMPVDLYVGGAEHAVLHLLYARFWHKVLYDLGVVSTKEPFGRLVSQGMILGEVEYTICRNGPGGPPCDEQAPGAVVEKVAESDVEKKGDGYVLKSDRSVRVNARAHKMSKSRGNVINPDDVVGQYGGDSLRLYEMFMGPLKETKVTIGTDDMRFIISTTEQQCTPPLDAAALLQVTIETDEMRFNTAIAGMMEFMNAVYKWPNRPRAALEPFVLLLAPYAPHIAEELWAKLGHTESLTYAPWPQYDEALLVQDVVKLPVQINGKVRATLEVPRDIVQDDAVQAAVAAPNVAKYTDGKAIKKVIFVPGKIMNLIVA</sequence>
<dbReference type="CDD" id="cd07958">
    <property type="entry name" value="Anticodon_Ia_Leu_BEm"/>
    <property type="match status" value="1"/>
</dbReference>
<dbReference type="EC" id="6.1.1.4" evidence="2"/>
<dbReference type="Gene3D" id="1.10.730.10">
    <property type="entry name" value="Isoleucyl-tRNA Synthetase, Domain 1"/>
    <property type="match status" value="2"/>
</dbReference>
<accession>A0ABQ7GT95</accession>
<evidence type="ECO:0000313" key="12">
    <source>
        <dbReference type="EMBL" id="KAF5837837.1"/>
    </source>
</evidence>
<evidence type="ECO:0000256" key="1">
    <source>
        <dbReference type="ARBA" id="ARBA00005594"/>
    </source>
</evidence>
<dbReference type="InterPro" id="IPR013155">
    <property type="entry name" value="M/V/L/I-tRNA-synth_anticd-bd"/>
</dbReference>
<dbReference type="InterPro" id="IPR009008">
    <property type="entry name" value="Val/Leu/Ile-tRNA-synth_edit"/>
</dbReference>